<feature type="non-terminal residue" evidence="2">
    <location>
        <position position="114"/>
    </location>
</feature>
<feature type="compositionally biased region" description="Polar residues" evidence="1">
    <location>
        <begin position="60"/>
        <end position="94"/>
    </location>
</feature>
<evidence type="ECO:0000313" key="2">
    <source>
        <dbReference type="EMBL" id="CAG8836654.1"/>
    </source>
</evidence>
<proteinExistence type="predicted"/>
<evidence type="ECO:0000313" key="3">
    <source>
        <dbReference type="Proteomes" id="UP000789901"/>
    </source>
</evidence>
<sequence>SESMIEMKRYVYFDDNIKYSTVINTNSTSSAFYGHSDEIRTCNKKNKRILNAIKPDDSSINKPDSSNMNKPDTSTMNELYVSNSQDNKALSNQFNDNDNDNLEEYNDKMLDRSN</sequence>
<gene>
    <name evidence="2" type="ORF">GMARGA_LOCUS33141</name>
</gene>
<reference evidence="2 3" key="1">
    <citation type="submission" date="2021-06" db="EMBL/GenBank/DDBJ databases">
        <authorList>
            <person name="Kallberg Y."/>
            <person name="Tangrot J."/>
            <person name="Rosling A."/>
        </authorList>
    </citation>
    <scope>NUCLEOTIDE SEQUENCE [LARGE SCALE GENOMIC DNA]</scope>
    <source>
        <strain evidence="2 3">120-4 pot B 10/14</strain>
    </source>
</reference>
<evidence type="ECO:0000256" key="1">
    <source>
        <dbReference type="SAM" id="MobiDB-lite"/>
    </source>
</evidence>
<keyword evidence="3" id="KW-1185">Reference proteome</keyword>
<feature type="region of interest" description="Disordered" evidence="1">
    <location>
        <begin position="51"/>
        <end position="114"/>
    </location>
</feature>
<dbReference type="Proteomes" id="UP000789901">
    <property type="component" value="Unassembled WGS sequence"/>
</dbReference>
<accession>A0ABN7WNV1</accession>
<comment type="caution">
    <text evidence="2">The sequence shown here is derived from an EMBL/GenBank/DDBJ whole genome shotgun (WGS) entry which is preliminary data.</text>
</comment>
<organism evidence="2 3">
    <name type="scientific">Gigaspora margarita</name>
    <dbReference type="NCBI Taxonomy" id="4874"/>
    <lineage>
        <taxon>Eukaryota</taxon>
        <taxon>Fungi</taxon>
        <taxon>Fungi incertae sedis</taxon>
        <taxon>Mucoromycota</taxon>
        <taxon>Glomeromycotina</taxon>
        <taxon>Glomeromycetes</taxon>
        <taxon>Diversisporales</taxon>
        <taxon>Gigasporaceae</taxon>
        <taxon>Gigaspora</taxon>
    </lineage>
</organism>
<protein>
    <submittedName>
        <fullName evidence="2">40051_t:CDS:1</fullName>
    </submittedName>
</protein>
<dbReference type="EMBL" id="CAJVQB010054089">
    <property type="protein sequence ID" value="CAG8836654.1"/>
    <property type="molecule type" value="Genomic_DNA"/>
</dbReference>
<feature type="compositionally biased region" description="Basic and acidic residues" evidence="1">
    <location>
        <begin position="105"/>
        <end position="114"/>
    </location>
</feature>
<feature type="non-terminal residue" evidence="2">
    <location>
        <position position="1"/>
    </location>
</feature>
<name>A0ABN7WNV1_GIGMA</name>